<organism evidence="3 4">
    <name type="scientific">Micromonospora siamensis</name>
    <dbReference type="NCBI Taxonomy" id="299152"/>
    <lineage>
        <taxon>Bacteria</taxon>
        <taxon>Bacillati</taxon>
        <taxon>Actinomycetota</taxon>
        <taxon>Actinomycetes</taxon>
        <taxon>Micromonosporales</taxon>
        <taxon>Micromonosporaceae</taxon>
        <taxon>Micromonospora</taxon>
    </lineage>
</organism>
<sequence length="138" mass="14049">MLNLVQRRSIAVAAVVVVAACGSSATPATDVALPTGSATAVADLRTLVARCPSVLVSDGAGGFVSRYAIAPGPRLGDESVHGRQSSGTGPDTMRWDCLPVRVGTDLVAIQEEGNKPGGDELLVQLADAAVTRHRTTAS</sequence>
<dbReference type="EMBL" id="LT607751">
    <property type="protein sequence ID" value="SCG39604.1"/>
    <property type="molecule type" value="Genomic_DNA"/>
</dbReference>
<evidence type="ECO:0000313" key="3">
    <source>
        <dbReference type="EMBL" id="SCG39604.1"/>
    </source>
</evidence>
<evidence type="ECO:0000313" key="4">
    <source>
        <dbReference type="Proteomes" id="UP000198210"/>
    </source>
</evidence>
<keyword evidence="2" id="KW-0732">Signal</keyword>
<evidence type="ECO:0000256" key="1">
    <source>
        <dbReference type="SAM" id="MobiDB-lite"/>
    </source>
</evidence>
<dbReference type="RefSeq" id="WP_088969269.1">
    <property type="nucleotide sequence ID" value="NZ_JBHLYF010000017.1"/>
</dbReference>
<feature type="chain" id="PRO_5039682528" description="Lipoprotein" evidence="2">
    <location>
        <begin position="29"/>
        <end position="138"/>
    </location>
</feature>
<gene>
    <name evidence="3" type="ORF">GA0074704_0847</name>
</gene>
<reference evidence="3 4" key="1">
    <citation type="submission" date="2016-06" db="EMBL/GenBank/DDBJ databases">
        <authorList>
            <person name="Kjaerup R.B."/>
            <person name="Dalgaard T.S."/>
            <person name="Juul-Madsen H.R."/>
        </authorList>
    </citation>
    <scope>NUCLEOTIDE SEQUENCE [LARGE SCALE GENOMIC DNA]</scope>
    <source>
        <strain evidence="3 4">DSM 45097</strain>
    </source>
</reference>
<evidence type="ECO:0000256" key="2">
    <source>
        <dbReference type="SAM" id="SignalP"/>
    </source>
</evidence>
<dbReference type="PROSITE" id="PS51257">
    <property type="entry name" value="PROKAR_LIPOPROTEIN"/>
    <property type="match status" value="1"/>
</dbReference>
<protein>
    <recommendedName>
        <fullName evidence="5">Lipoprotein</fullName>
    </recommendedName>
</protein>
<keyword evidence="4" id="KW-1185">Reference proteome</keyword>
<evidence type="ECO:0008006" key="5">
    <source>
        <dbReference type="Google" id="ProtNLM"/>
    </source>
</evidence>
<name>A0A1C5H0R6_9ACTN</name>
<dbReference type="AlphaFoldDB" id="A0A1C5H0R6"/>
<dbReference type="Proteomes" id="UP000198210">
    <property type="component" value="Chromosome I"/>
</dbReference>
<accession>A0A1C5H0R6</accession>
<proteinExistence type="predicted"/>
<feature type="signal peptide" evidence="2">
    <location>
        <begin position="1"/>
        <end position="28"/>
    </location>
</feature>
<feature type="region of interest" description="Disordered" evidence="1">
    <location>
        <begin position="75"/>
        <end position="94"/>
    </location>
</feature>